<comment type="caution">
    <text evidence="2">The sequence shown here is derived from an EMBL/GenBank/DDBJ whole genome shotgun (WGS) entry which is preliminary data.</text>
</comment>
<evidence type="ECO:0000259" key="1">
    <source>
        <dbReference type="Pfam" id="PF01978"/>
    </source>
</evidence>
<dbReference type="AlphaFoldDB" id="A0A2M7TJ08"/>
<name>A0A2M7TJ08_UNCKA</name>
<gene>
    <name evidence="2" type="ORF">COY32_03265</name>
</gene>
<dbReference type="InterPro" id="IPR036388">
    <property type="entry name" value="WH-like_DNA-bd_sf"/>
</dbReference>
<organism evidence="2 3">
    <name type="scientific">candidate division WWE3 bacterium CG_4_10_14_0_2_um_filter_41_14</name>
    <dbReference type="NCBI Taxonomy" id="1975072"/>
    <lineage>
        <taxon>Bacteria</taxon>
        <taxon>Katanobacteria</taxon>
    </lineage>
</organism>
<accession>A0A2M7TJ08</accession>
<dbReference type="SUPFAM" id="SSF46785">
    <property type="entry name" value="Winged helix' DNA-binding domain"/>
    <property type="match status" value="1"/>
</dbReference>
<dbReference type="Gene3D" id="1.10.10.10">
    <property type="entry name" value="Winged helix-like DNA-binding domain superfamily/Winged helix DNA-binding domain"/>
    <property type="match status" value="1"/>
</dbReference>
<dbReference type="InterPro" id="IPR036390">
    <property type="entry name" value="WH_DNA-bd_sf"/>
</dbReference>
<evidence type="ECO:0000313" key="2">
    <source>
        <dbReference type="EMBL" id="PIZ46428.1"/>
    </source>
</evidence>
<sequence length="283" mass="32687">MCIIGYLWYDFNVMSDQTDTIVKLIESFGLRKEEATIYHSLTQNGVSTALFLSRSNHMGRTKVYRILDTLIAKGFVTQEVESRGFVFRANSADVFESMLSQKRKELASLEAILPEIKNALATSNVDNSNKRVVYYKGVEGLKQVTWNSLRAKGRLYIYEMVSDMSKYLDRTFSEEVRSEIVKRKIHIKQITNLTDIPAHTDVSELVTNYWEVRYVDPKSLALSYEVLVYDDVVAMYNVRGNDVFCVEIQDKDLAKMQKQLFMFVWNSSQRMRILDKKGTAVLT</sequence>
<dbReference type="PANTHER" id="PTHR34293:SF1">
    <property type="entry name" value="HTH-TYPE TRANSCRIPTIONAL REGULATOR TRMBL2"/>
    <property type="match status" value="1"/>
</dbReference>
<dbReference type="InterPro" id="IPR002831">
    <property type="entry name" value="Tscrpt_reg_TrmB_N"/>
</dbReference>
<evidence type="ECO:0000313" key="3">
    <source>
        <dbReference type="Proteomes" id="UP000228920"/>
    </source>
</evidence>
<dbReference type="Proteomes" id="UP000228920">
    <property type="component" value="Unassembled WGS sequence"/>
</dbReference>
<dbReference type="InterPro" id="IPR051797">
    <property type="entry name" value="TrmB-like"/>
</dbReference>
<dbReference type="Pfam" id="PF01978">
    <property type="entry name" value="TrmB"/>
    <property type="match status" value="1"/>
</dbReference>
<dbReference type="PANTHER" id="PTHR34293">
    <property type="entry name" value="HTH-TYPE TRANSCRIPTIONAL REGULATOR TRMBL2"/>
    <property type="match status" value="1"/>
</dbReference>
<proteinExistence type="predicted"/>
<reference evidence="3" key="1">
    <citation type="submission" date="2017-09" db="EMBL/GenBank/DDBJ databases">
        <title>Depth-based differentiation of microbial function through sediment-hosted aquifers and enrichment of novel symbionts in the deep terrestrial subsurface.</title>
        <authorList>
            <person name="Probst A.J."/>
            <person name="Ladd B."/>
            <person name="Jarett J.K."/>
            <person name="Geller-Mcgrath D.E."/>
            <person name="Sieber C.M.K."/>
            <person name="Emerson J.B."/>
            <person name="Anantharaman K."/>
            <person name="Thomas B.C."/>
            <person name="Malmstrom R."/>
            <person name="Stieglmeier M."/>
            <person name="Klingl A."/>
            <person name="Woyke T."/>
            <person name="Ryan C.M."/>
            <person name="Banfield J.F."/>
        </authorList>
    </citation>
    <scope>NUCLEOTIDE SEQUENCE [LARGE SCALE GENOMIC DNA]</scope>
</reference>
<protein>
    <recommendedName>
        <fullName evidence="1">Transcription regulator TrmB N-terminal domain-containing protein</fullName>
    </recommendedName>
</protein>
<dbReference type="EMBL" id="PFNL01000099">
    <property type="protein sequence ID" value="PIZ46428.1"/>
    <property type="molecule type" value="Genomic_DNA"/>
</dbReference>
<feature type="domain" description="Transcription regulator TrmB N-terminal" evidence="1">
    <location>
        <begin position="27"/>
        <end position="89"/>
    </location>
</feature>